<dbReference type="InterPro" id="IPR000089">
    <property type="entry name" value="Biotin_lipoyl"/>
</dbReference>
<dbReference type="GO" id="GO:0006094">
    <property type="term" value="P:gluconeogenesis"/>
    <property type="evidence" value="ECO:0007669"/>
    <property type="project" value="TreeGrafter"/>
</dbReference>
<dbReference type="SUPFAM" id="SSF51230">
    <property type="entry name" value="Single hybrid motif"/>
    <property type="match status" value="1"/>
</dbReference>
<feature type="domain" description="Lipoyl-binding" evidence="3">
    <location>
        <begin position="537"/>
        <end position="616"/>
    </location>
</feature>
<dbReference type="PROSITE" id="PS50968">
    <property type="entry name" value="BIOTINYL_LIPOYL"/>
    <property type="match status" value="1"/>
</dbReference>
<dbReference type="NCBIfam" id="NF006761">
    <property type="entry name" value="PRK09282.1"/>
    <property type="match status" value="1"/>
</dbReference>
<dbReference type="EMBL" id="UINC01003200">
    <property type="protein sequence ID" value="SVA04220.1"/>
    <property type="molecule type" value="Genomic_DNA"/>
</dbReference>
<dbReference type="InterPro" id="IPR011053">
    <property type="entry name" value="Single_hybrid_motif"/>
</dbReference>
<dbReference type="InterPro" id="IPR003379">
    <property type="entry name" value="Carboxylase_cons_dom"/>
</dbReference>
<evidence type="ECO:0000259" key="3">
    <source>
        <dbReference type="PROSITE" id="PS50968"/>
    </source>
</evidence>
<evidence type="ECO:0000313" key="5">
    <source>
        <dbReference type="EMBL" id="SVA04220.1"/>
    </source>
</evidence>
<organism evidence="5">
    <name type="scientific">marine metagenome</name>
    <dbReference type="NCBI Taxonomy" id="408172"/>
    <lineage>
        <taxon>unclassified sequences</taxon>
        <taxon>metagenomes</taxon>
        <taxon>ecological metagenomes</taxon>
    </lineage>
</organism>
<dbReference type="CDD" id="cd06850">
    <property type="entry name" value="biotinyl_domain"/>
    <property type="match status" value="1"/>
</dbReference>
<dbReference type="SUPFAM" id="SSF89000">
    <property type="entry name" value="post-HMGL domain-like"/>
    <property type="match status" value="1"/>
</dbReference>
<feature type="domain" description="Pyruvate carboxyltransferase" evidence="4">
    <location>
        <begin position="7"/>
        <end position="274"/>
    </location>
</feature>
<dbReference type="SUPFAM" id="SSF51569">
    <property type="entry name" value="Aldolase"/>
    <property type="match status" value="1"/>
</dbReference>
<dbReference type="Gene3D" id="3.20.20.70">
    <property type="entry name" value="Aldolase class I"/>
    <property type="match status" value="1"/>
</dbReference>
<dbReference type="PANTHER" id="PTHR43778:SF2">
    <property type="entry name" value="PYRUVATE CARBOXYLASE, MITOCHONDRIAL"/>
    <property type="match status" value="1"/>
</dbReference>
<gene>
    <name evidence="5" type="ORF">METZ01_LOCUS57074</name>
</gene>
<name>A0A381SJI8_9ZZZZ</name>
<dbReference type="InterPro" id="IPR000891">
    <property type="entry name" value="PYR_CT"/>
</dbReference>
<feature type="region of interest" description="Disordered" evidence="2">
    <location>
        <begin position="521"/>
        <end position="551"/>
    </location>
</feature>
<dbReference type="FunFam" id="2.40.50.100:FF:000003">
    <property type="entry name" value="Acetyl-CoA carboxylase biotin carboxyl carrier protein"/>
    <property type="match status" value="1"/>
</dbReference>
<evidence type="ECO:0008006" key="6">
    <source>
        <dbReference type="Google" id="ProtNLM"/>
    </source>
</evidence>
<proteinExistence type="predicted"/>
<dbReference type="CDD" id="cd07937">
    <property type="entry name" value="DRE_TIM_PC_TC_5S"/>
    <property type="match status" value="1"/>
</dbReference>
<dbReference type="Pfam" id="PF02436">
    <property type="entry name" value="PYC_OADA"/>
    <property type="match status" value="1"/>
</dbReference>
<dbReference type="GO" id="GO:0004736">
    <property type="term" value="F:pyruvate carboxylase activity"/>
    <property type="evidence" value="ECO:0007669"/>
    <property type="project" value="TreeGrafter"/>
</dbReference>
<dbReference type="InterPro" id="IPR013785">
    <property type="entry name" value="Aldolase_TIM"/>
</dbReference>
<dbReference type="AlphaFoldDB" id="A0A381SJI8"/>
<keyword evidence="1" id="KW-0092">Biotin</keyword>
<protein>
    <recommendedName>
        <fullName evidence="6">Lipoyl-binding domain-containing protein</fullName>
    </recommendedName>
</protein>
<reference evidence="5" key="1">
    <citation type="submission" date="2018-05" db="EMBL/GenBank/DDBJ databases">
        <authorList>
            <person name="Lanie J.A."/>
            <person name="Ng W.-L."/>
            <person name="Kazmierczak K.M."/>
            <person name="Andrzejewski T.M."/>
            <person name="Davidsen T.M."/>
            <person name="Wayne K.J."/>
            <person name="Tettelin H."/>
            <person name="Glass J.I."/>
            <person name="Rusch D."/>
            <person name="Podicherti R."/>
            <person name="Tsui H.-C.T."/>
            <person name="Winkler M.E."/>
        </authorList>
    </citation>
    <scope>NUCLEOTIDE SEQUENCE</scope>
</reference>
<dbReference type="Pfam" id="PF00364">
    <property type="entry name" value="Biotin_lipoyl"/>
    <property type="match status" value="1"/>
</dbReference>
<feature type="compositionally biased region" description="Polar residues" evidence="2">
    <location>
        <begin position="534"/>
        <end position="546"/>
    </location>
</feature>
<dbReference type="InterPro" id="IPR001882">
    <property type="entry name" value="Biotin_BS"/>
</dbReference>
<dbReference type="InterPro" id="IPR055268">
    <property type="entry name" value="PCB-like"/>
</dbReference>
<dbReference type="Pfam" id="PF00682">
    <property type="entry name" value="HMGL-like"/>
    <property type="match status" value="1"/>
</dbReference>
<dbReference type="PROSITE" id="PS50991">
    <property type="entry name" value="PYR_CT"/>
    <property type="match status" value="1"/>
</dbReference>
<evidence type="ECO:0000256" key="2">
    <source>
        <dbReference type="SAM" id="MobiDB-lite"/>
    </source>
</evidence>
<evidence type="ECO:0000256" key="1">
    <source>
        <dbReference type="ARBA" id="ARBA00023267"/>
    </source>
</evidence>
<evidence type="ECO:0000259" key="4">
    <source>
        <dbReference type="PROSITE" id="PS50991"/>
    </source>
</evidence>
<accession>A0A381SJI8</accession>
<dbReference type="Gene3D" id="2.40.50.100">
    <property type="match status" value="1"/>
</dbReference>
<dbReference type="GO" id="GO:0005737">
    <property type="term" value="C:cytoplasm"/>
    <property type="evidence" value="ECO:0007669"/>
    <property type="project" value="TreeGrafter"/>
</dbReference>
<dbReference type="PANTHER" id="PTHR43778">
    <property type="entry name" value="PYRUVATE CARBOXYLASE"/>
    <property type="match status" value="1"/>
</dbReference>
<sequence length="616" mass="68046">MNMFNTFGITDTTFRDAHQSLLATRLEMKDMEPIAAQMDQVGFASMEVWGGATFDATTRYLAEDPWERLRQFKKLITKTPLSMLLRGQSLVGYKAYADDVVDAFVERSATNGIDIFRVFDALNDEWNLARAAAAVKNNDKHLQMTICYSVTENGKMGGPIYSLDYYLDRAAIFQDMGADSLCIKDMAGLLSPYDAFDLISALKKVVTVPLQLHTHYTSGMASMTVLKAIEAGIDVVDACLAPLALRTSQPAVEPLVVTLQGTENDPKLDLDTLIDLGDYLESILPKYREYLETPKASVIDAKVLSHQIPGGMASNLVSQLREADSIDRLDEVLEDIPLTRKELGYPPLVTPMSQMVGSQAVSNVLFGRYKMVSNQVKEYLTGMYGRPPSKVDSQIKEAVFKFYDTSEIKTINERPGNLIEPELKEAEKAVADITSDVDDILIYALYPTTGMKFLRVKHGLDLQKDTLDLNADGDPSKNHEITATGTQEVPVKSLKTRSFNVFIDDTFYKVEIDPVDQNMISISDGIRNPEPSRDSNPTLHGSSANSDGELKSPMPGVILKYLVEVDQQVNQGDPIAVLEAMKMENTLPSPKDGRIQSLTVEPGQTVVKGDLLAIIT</sequence>
<dbReference type="PROSITE" id="PS00188">
    <property type="entry name" value="BIOTIN"/>
    <property type="match status" value="1"/>
</dbReference>